<feature type="region of interest" description="Disordered" evidence="1">
    <location>
        <begin position="262"/>
        <end position="349"/>
    </location>
</feature>
<feature type="compositionally biased region" description="Basic and acidic residues" evidence="1">
    <location>
        <begin position="217"/>
        <end position="234"/>
    </location>
</feature>
<feature type="compositionally biased region" description="Basic and acidic residues" evidence="1">
    <location>
        <begin position="1"/>
        <end position="13"/>
    </location>
</feature>
<feature type="region of interest" description="Disordered" evidence="1">
    <location>
        <begin position="66"/>
        <end position="249"/>
    </location>
</feature>
<comment type="caution">
    <text evidence="3">The sequence shown here is derived from an EMBL/GenBank/DDBJ whole genome shotgun (WGS) entry which is preliminary data.</text>
</comment>
<reference evidence="3 4" key="1">
    <citation type="submission" date="2024-11" db="EMBL/GenBank/DDBJ databases">
        <title>Chromosome-level genome assembly of the freshwater bivalve Anodonta woodiana.</title>
        <authorList>
            <person name="Chen X."/>
        </authorList>
    </citation>
    <scope>NUCLEOTIDE SEQUENCE [LARGE SCALE GENOMIC DNA]</scope>
    <source>
        <strain evidence="3">MN2024</strain>
        <tissue evidence="3">Gills</tissue>
    </source>
</reference>
<dbReference type="EMBL" id="JBJQND010000003">
    <property type="protein sequence ID" value="KAL3882744.1"/>
    <property type="molecule type" value="Genomic_DNA"/>
</dbReference>
<dbReference type="InterPro" id="IPR011029">
    <property type="entry name" value="DEATH-like_dom_sf"/>
</dbReference>
<dbReference type="CDD" id="cd01670">
    <property type="entry name" value="Death"/>
    <property type="match status" value="1"/>
</dbReference>
<feature type="compositionally biased region" description="Basic and acidic residues" evidence="1">
    <location>
        <begin position="461"/>
        <end position="483"/>
    </location>
</feature>
<evidence type="ECO:0000313" key="3">
    <source>
        <dbReference type="EMBL" id="KAL3882744.1"/>
    </source>
</evidence>
<feature type="compositionally biased region" description="Basic and acidic residues" evidence="1">
    <location>
        <begin position="129"/>
        <end position="141"/>
    </location>
</feature>
<dbReference type="PROSITE" id="PS50017">
    <property type="entry name" value="DEATH_DOMAIN"/>
    <property type="match status" value="2"/>
</dbReference>
<dbReference type="PANTHER" id="PTHR28336">
    <property type="entry name" value="BA1-643"/>
    <property type="match status" value="1"/>
</dbReference>
<feature type="compositionally biased region" description="Basic and acidic residues" evidence="1">
    <location>
        <begin position="286"/>
        <end position="298"/>
    </location>
</feature>
<feature type="region of interest" description="Disordered" evidence="1">
    <location>
        <begin position="461"/>
        <end position="688"/>
    </location>
</feature>
<feature type="compositionally biased region" description="Basic and acidic residues" evidence="1">
    <location>
        <begin position="173"/>
        <end position="197"/>
    </location>
</feature>
<feature type="compositionally biased region" description="Basic and acidic residues" evidence="1">
    <location>
        <begin position="491"/>
        <end position="504"/>
    </location>
</feature>
<feature type="region of interest" description="Disordered" evidence="1">
    <location>
        <begin position="1208"/>
        <end position="1233"/>
    </location>
</feature>
<protein>
    <recommendedName>
        <fullName evidence="2">Death domain-containing protein</fullName>
    </recommendedName>
</protein>
<feature type="region of interest" description="Disordered" evidence="1">
    <location>
        <begin position="397"/>
        <end position="439"/>
    </location>
</feature>
<dbReference type="Proteomes" id="UP001634394">
    <property type="component" value="Unassembled WGS sequence"/>
</dbReference>
<dbReference type="Gene3D" id="2.60.220.30">
    <property type="match status" value="1"/>
</dbReference>
<feature type="compositionally biased region" description="Basic and acidic residues" evidence="1">
    <location>
        <begin position="649"/>
        <end position="669"/>
    </location>
</feature>
<name>A0ABD3X902_SINWO</name>
<feature type="region of interest" description="Disordered" evidence="1">
    <location>
        <begin position="903"/>
        <end position="943"/>
    </location>
</feature>
<accession>A0ABD3X902</accession>
<evidence type="ECO:0000256" key="1">
    <source>
        <dbReference type="SAM" id="MobiDB-lite"/>
    </source>
</evidence>
<dbReference type="Gene3D" id="1.10.533.10">
    <property type="entry name" value="Death Domain, Fas"/>
    <property type="match status" value="2"/>
</dbReference>
<evidence type="ECO:0000313" key="4">
    <source>
        <dbReference type="Proteomes" id="UP001634394"/>
    </source>
</evidence>
<dbReference type="PANTHER" id="PTHR28336:SF4">
    <property type="entry name" value="DEATH DOMAIN-CONTAINING PROTEIN 1"/>
    <property type="match status" value="1"/>
</dbReference>
<gene>
    <name evidence="3" type="ORF">ACJMK2_029055</name>
</gene>
<feature type="domain" description="Death" evidence="2">
    <location>
        <begin position="1611"/>
        <end position="1680"/>
    </location>
</feature>
<sequence length="1681" mass="189192">MESVGETHMERNGNEQYSTETAQMEKNINSTQMEIGINITPHNDSCLNGDVSKLNGKEDNIFENVEKDVTNDILEGETSPLSSTGNESKNADEETTVHAEEREIHDGEQTMEKVTDNDGQKTEAYGDTVRNDGEKQEEPIKQNDSVKLSGSEESSSDRNMMIEGEEVETVNKVADDSEKGMEHITTDEIKSKPYKFDEGEEDESKTINDSNAAGEINDTHENQPELTFQKKTEDASLQEKNSGIIPGNDIIMNTSHISLNNEVQETTLGDKVNEEEIDEKGDEVDEKTIDSLERKNDASIETQENYQEGVFTNEDVQQNEGNDDHLKPLQGINSEDNQGVKEESNGESCKIEVLQDTGCEDKDVKVTEISQEDWLNTPEIQKSEDHCDSSVSIEVGTTEERKQTYSEHSLVNSDHGEKVTKNINKEDEVTRENNGEEMKITEVTDNEELIKAEKTETINIRSDTELKEVDTPKEGTENKENGVEHVVTIKTETHDTHDREHDVHIFNQNEPEQIRVEKERDAAVDNVESDAFDNPKQLDDNEVIDFKNAPMYKHNPEDTLEEEKVEQNNAQMSPKNHNDDENKSKATYNDSKVVRTSHKDVSHESKTEGNKSKKVRIAEPITPAERARDIQSDSATSKPLPENLQARIKNADKGVSKRLMEDSEVRKGETTYTDKGLDSGQKDLNQNPPEVVLEPEEAKSHFESEVQPESDPEEATLKALLEKNVEIDGHVDSISELESGVTKLLESMKQVTNHYKQRLDLQHLKDFTTDLGKFYGDFTSINNAYEKCDTLFINIGHALKELRALTETVRTKIDWKFETEDLSTWVDITPEHESEKIQLKEEAIAAQRVATKRAADARAAVAKTVSGIAQAQELVARTEADAAEAEAEAKKARADAKAALKAAEEARTAAEEKRKSEEISRKKAEEKARQIAAEDRKKKEDEEKRIAEAALAKGTSLADERKRFAKEKAWAEKERKNPKNWPRYIYGIESSGDFDNGIGCVIRVIEGSMKKDCVECTRINQLTGVLELLDNEELISNIIEVKQNSPTQKIKFEEPMSIAIPCCLNRVPFGREAVIKTFSLGTWQELSANDVIFEEIKETKFVETRTKSFGLFAVVLRNKRDTLIFNRNGNKVSASSDSRISFTCRPGTFKVNTSFQLEYIAVDMAAISDLKHRRPKECESVLSSSPIVRFSITNKACTKPIQVTLPLPPAAVRPKRPSTTSTPRGGDPKDIEKLPVSERPLTSFAPTKEDEPDECFYLLQHDAFNGWTKAKTQNVTFIKNKDIVIFEMEEPLERFLVLRLKQCARETTSEKIACYLETSLLQRNVQVFLRQRHDDPNNVVVSCATSSRVETALQAFAKDGFVEGPPPSKDLILKEGQIMEIGFRGNIHCSSNNKELKFVFNSHMISKCAFEVQENDKFAQKSFDSYRGFAKITTKCLVPRPSQTQPKPGEKAEMVAAEILLAELLISIPKPEPEPSKPLPTAPVKLTSIGPITSTVLLHVAQELGDEWKRLAQSLSLRPVRIQAILRQNVHNENVQTRYDMLMAWAKRQPRSIDKSTLLCQALAAAGRNDLAEEIRDKCEDFRQQQTVISRSTHLRQAFIKVAKTLAVVNEWKELALSLGLSADDIRVVNEKAASGQEKCYIALEMWKDKQGEKASIIELANVLKKCRFDVLSREIEVLKS</sequence>
<feature type="compositionally biased region" description="Basic and acidic residues" evidence="1">
    <location>
        <begin position="89"/>
        <end position="121"/>
    </location>
</feature>
<keyword evidence="4" id="KW-1185">Reference proteome</keyword>
<feature type="compositionally biased region" description="Basic and acidic residues" evidence="1">
    <location>
        <begin position="597"/>
        <end position="611"/>
    </location>
</feature>
<feature type="compositionally biased region" description="Basic and acidic residues" evidence="1">
    <location>
        <begin position="512"/>
        <end position="523"/>
    </location>
</feature>
<feature type="compositionally biased region" description="Basic and acidic residues" evidence="1">
    <location>
        <begin position="414"/>
        <end position="439"/>
    </location>
</feature>
<dbReference type="SMART" id="SM00005">
    <property type="entry name" value="DEATH"/>
    <property type="match status" value="2"/>
</dbReference>
<organism evidence="3 4">
    <name type="scientific">Sinanodonta woodiana</name>
    <name type="common">Chinese pond mussel</name>
    <name type="synonym">Anodonta woodiana</name>
    <dbReference type="NCBI Taxonomy" id="1069815"/>
    <lineage>
        <taxon>Eukaryota</taxon>
        <taxon>Metazoa</taxon>
        <taxon>Spiralia</taxon>
        <taxon>Lophotrochozoa</taxon>
        <taxon>Mollusca</taxon>
        <taxon>Bivalvia</taxon>
        <taxon>Autobranchia</taxon>
        <taxon>Heteroconchia</taxon>
        <taxon>Palaeoheterodonta</taxon>
        <taxon>Unionida</taxon>
        <taxon>Unionoidea</taxon>
        <taxon>Unionidae</taxon>
        <taxon>Unioninae</taxon>
        <taxon>Sinanodonta</taxon>
    </lineage>
</organism>
<proteinExistence type="predicted"/>
<feature type="compositionally biased region" description="Polar residues" evidence="1">
    <location>
        <begin position="79"/>
        <end position="88"/>
    </location>
</feature>
<dbReference type="InterPro" id="IPR000488">
    <property type="entry name" value="Death_dom"/>
</dbReference>
<feature type="region of interest" description="Disordered" evidence="1">
    <location>
        <begin position="1"/>
        <end position="20"/>
    </location>
</feature>
<feature type="domain" description="Death" evidence="2">
    <location>
        <begin position="1493"/>
        <end position="1579"/>
    </location>
</feature>
<evidence type="ECO:0000259" key="2">
    <source>
        <dbReference type="PROSITE" id="PS50017"/>
    </source>
</evidence>
<dbReference type="Pfam" id="PF00531">
    <property type="entry name" value="Death"/>
    <property type="match status" value="2"/>
</dbReference>
<feature type="compositionally biased region" description="Acidic residues" evidence="1">
    <location>
        <begin position="273"/>
        <end position="285"/>
    </location>
</feature>
<dbReference type="SUPFAM" id="SSF47986">
    <property type="entry name" value="DEATH domain"/>
    <property type="match status" value="2"/>
</dbReference>